<organism evidence="2 3">
    <name type="scientific">Dreissena polymorpha</name>
    <name type="common">Zebra mussel</name>
    <name type="synonym">Mytilus polymorpha</name>
    <dbReference type="NCBI Taxonomy" id="45954"/>
    <lineage>
        <taxon>Eukaryota</taxon>
        <taxon>Metazoa</taxon>
        <taxon>Spiralia</taxon>
        <taxon>Lophotrochozoa</taxon>
        <taxon>Mollusca</taxon>
        <taxon>Bivalvia</taxon>
        <taxon>Autobranchia</taxon>
        <taxon>Heteroconchia</taxon>
        <taxon>Euheterodonta</taxon>
        <taxon>Imparidentia</taxon>
        <taxon>Neoheterodontei</taxon>
        <taxon>Myida</taxon>
        <taxon>Dreissenoidea</taxon>
        <taxon>Dreissenidae</taxon>
        <taxon>Dreissena</taxon>
    </lineage>
</organism>
<name>A0A9D4RUR5_DREPO</name>
<dbReference type="EMBL" id="JAIWYP010000001">
    <property type="protein sequence ID" value="KAH3881744.1"/>
    <property type="molecule type" value="Genomic_DNA"/>
</dbReference>
<sequence>MHEDTPHGCFTFLPTSNSDFTDFIFLPTSLIKTNLKSQCYKQKDIFLSALSPGCVYGGDSCYTSYLQTSYCTYGCCYSSYSTYASCCTLTLSVGSWVGIGVGTAVVIGVCVLVYYLWRRQVAARRAATVASLAQGAQAPYPLWQLTTVPSLVGNLPPQYNLPSPVLILPSQYTLYPNFGFTGGYGGSSDTKRNGKEERSANQIFFPIRRWLQGKHNTNYNISKIFFCCTCHMPVEE</sequence>
<evidence type="ECO:0000313" key="3">
    <source>
        <dbReference type="Proteomes" id="UP000828390"/>
    </source>
</evidence>
<evidence type="ECO:0000313" key="2">
    <source>
        <dbReference type="EMBL" id="KAH3881744.1"/>
    </source>
</evidence>
<proteinExistence type="predicted"/>
<feature type="transmembrane region" description="Helical" evidence="1">
    <location>
        <begin position="96"/>
        <end position="117"/>
    </location>
</feature>
<keyword evidence="1" id="KW-1133">Transmembrane helix</keyword>
<dbReference type="Proteomes" id="UP000828390">
    <property type="component" value="Unassembled WGS sequence"/>
</dbReference>
<keyword evidence="1" id="KW-0812">Transmembrane</keyword>
<reference evidence="2" key="1">
    <citation type="journal article" date="2019" name="bioRxiv">
        <title>The Genome of the Zebra Mussel, Dreissena polymorpha: A Resource for Invasive Species Research.</title>
        <authorList>
            <person name="McCartney M.A."/>
            <person name="Auch B."/>
            <person name="Kono T."/>
            <person name="Mallez S."/>
            <person name="Zhang Y."/>
            <person name="Obille A."/>
            <person name="Becker A."/>
            <person name="Abrahante J.E."/>
            <person name="Garbe J."/>
            <person name="Badalamenti J.P."/>
            <person name="Herman A."/>
            <person name="Mangelson H."/>
            <person name="Liachko I."/>
            <person name="Sullivan S."/>
            <person name="Sone E.D."/>
            <person name="Koren S."/>
            <person name="Silverstein K.A.T."/>
            <person name="Beckman K.B."/>
            <person name="Gohl D.M."/>
        </authorList>
    </citation>
    <scope>NUCLEOTIDE SEQUENCE</scope>
    <source>
        <strain evidence="2">Duluth1</strain>
        <tissue evidence="2">Whole animal</tissue>
    </source>
</reference>
<keyword evidence="1" id="KW-0472">Membrane</keyword>
<dbReference type="AlphaFoldDB" id="A0A9D4RUR5"/>
<protein>
    <submittedName>
        <fullName evidence="2">Uncharacterized protein</fullName>
    </submittedName>
</protein>
<comment type="caution">
    <text evidence="2">The sequence shown here is derived from an EMBL/GenBank/DDBJ whole genome shotgun (WGS) entry which is preliminary data.</text>
</comment>
<reference evidence="2" key="2">
    <citation type="submission" date="2020-11" db="EMBL/GenBank/DDBJ databases">
        <authorList>
            <person name="McCartney M.A."/>
            <person name="Auch B."/>
            <person name="Kono T."/>
            <person name="Mallez S."/>
            <person name="Becker A."/>
            <person name="Gohl D.M."/>
            <person name="Silverstein K.A.T."/>
            <person name="Koren S."/>
            <person name="Bechman K.B."/>
            <person name="Herman A."/>
            <person name="Abrahante J.E."/>
            <person name="Garbe J."/>
        </authorList>
    </citation>
    <scope>NUCLEOTIDE SEQUENCE</scope>
    <source>
        <strain evidence="2">Duluth1</strain>
        <tissue evidence="2">Whole animal</tissue>
    </source>
</reference>
<keyword evidence="3" id="KW-1185">Reference proteome</keyword>
<gene>
    <name evidence="2" type="ORF">DPMN_005671</name>
</gene>
<accession>A0A9D4RUR5</accession>
<evidence type="ECO:0000256" key="1">
    <source>
        <dbReference type="SAM" id="Phobius"/>
    </source>
</evidence>